<reference evidence="1 2" key="1">
    <citation type="journal article" date="2018" name="Front. Plant Sci.">
        <title>Red Clover (Trifolium pratense) and Zigzag Clover (T. medium) - A Picture of Genomic Similarities and Differences.</title>
        <authorList>
            <person name="Dluhosova J."/>
            <person name="Istvanek J."/>
            <person name="Nedelnik J."/>
            <person name="Repkova J."/>
        </authorList>
    </citation>
    <scope>NUCLEOTIDE SEQUENCE [LARGE SCALE GENOMIC DNA]</scope>
    <source>
        <strain evidence="2">cv. 10/8</strain>
        <tissue evidence="1">Leaf</tissue>
    </source>
</reference>
<evidence type="ECO:0000313" key="2">
    <source>
        <dbReference type="Proteomes" id="UP000265520"/>
    </source>
</evidence>
<feature type="non-terminal residue" evidence="1">
    <location>
        <position position="1"/>
    </location>
</feature>
<organism evidence="1 2">
    <name type="scientific">Trifolium medium</name>
    <dbReference type="NCBI Taxonomy" id="97028"/>
    <lineage>
        <taxon>Eukaryota</taxon>
        <taxon>Viridiplantae</taxon>
        <taxon>Streptophyta</taxon>
        <taxon>Embryophyta</taxon>
        <taxon>Tracheophyta</taxon>
        <taxon>Spermatophyta</taxon>
        <taxon>Magnoliopsida</taxon>
        <taxon>eudicotyledons</taxon>
        <taxon>Gunneridae</taxon>
        <taxon>Pentapetalae</taxon>
        <taxon>rosids</taxon>
        <taxon>fabids</taxon>
        <taxon>Fabales</taxon>
        <taxon>Fabaceae</taxon>
        <taxon>Papilionoideae</taxon>
        <taxon>50 kb inversion clade</taxon>
        <taxon>NPAAA clade</taxon>
        <taxon>Hologalegina</taxon>
        <taxon>IRL clade</taxon>
        <taxon>Trifolieae</taxon>
        <taxon>Trifolium</taxon>
    </lineage>
</organism>
<comment type="caution">
    <text evidence="1">The sequence shown here is derived from an EMBL/GenBank/DDBJ whole genome shotgun (WGS) entry which is preliminary data.</text>
</comment>
<sequence length="15" mass="1745">WRIDGGDKIRVMSDP</sequence>
<dbReference type="Proteomes" id="UP000265520">
    <property type="component" value="Unassembled WGS sequence"/>
</dbReference>
<protein>
    <submittedName>
        <fullName evidence="1">Uncharacterized protein</fullName>
    </submittedName>
</protein>
<name>A0A392VZ11_9FABA</name>
<keyword evidence="2" id="KW-1185">Reference proteome</keyword>
<proteinExistence type="predicted"/>
<accession>A0A392VZ11</accession>
<evidence type="ECO:0000313" key="1">
    <source>
        <dbReference type="EMBL" id="MCI92693.1"/>
    </source>
</evidence>
<dbReference type="EMBL" id="LXQA011307762">
    <property type="protein sequence ID" value="MCI92693.1"/>
    <property type="molecule type" value="Genomic_DNA"/>
</dbReference>